<protein>
    <recommendedName>
        <fullName evidence="3">Thioesterase domain-containing protein</fullName>
    </recommendedName>
</protein>
<dbReference type="PIRSF" id="PIRSF003230">
    <property type="entry name" value="YbgC"/>
    <property type="match status" value="1"/>
</dbReference>
<accession>A0ABP3Y1S8</accession>
<proteinExistence type="inferred from homology"/>
<gene>
    <name evidence="4" type="ORF">GCM10009118_19450</name>
</gene>
<comment type="similarity">
    <text evidence="1">Belongs to the 4-hydroxybenzoyl-CoA thioesterase family.</text>
</comment>
<name>A0ABP3Y1S8_9FLAO</name>
<dbReference type="Gene3D" id="3.10.129.10">
    <property type="entry name" value="Hotdog Thioesterase"/>
    <property type="match status" value="1"/>
</dbReference>
<dbReference type="InterPro" id="IPR006684">
    <property type="entry name" value="YbgC/YbaW"/>
</dbReference>
<dbReference type="Pfam" id="PF03061">
    <property type="entry name" value="4HBT"/>
    <property type="match status" value="1"/>
</dbReference>
<evidence type="ECO:0000259" key="3">
    <source>
        <dbReference type="Pfam" id="PF03061"/>
    </source>
</evidence>
<evidence type="ECO:0000256" key="2">
    <source>
        <dbReference type="ARBA" id="ARBA00022801"/>
    </source>
</evidence>
<dbReference type="EMBL" id="BAAAFH010000011">
    <property type="protein sequence ID" value="GAA0875536.1"/>
    <property type="molecule type" value="Genomic_DNA"/>
</dbReference>
<keyword evidence="2" id="KW-0378">Hydrolase</keyword>
<sequence length="157" mass="18017">MVILYLAQGKREDVMEVNFSHTTSLRVRYGETDQMGYCYYGNYAQYFEVGRVEAMRSLGMSYRKLEESGIMLPVSHFSVKYIKPALYDDLLLITTRITGLKGTKLEFEYEIKNEGGDLLSIASTTLIFVDKVSMRPTRPPKEFVGLLEQFIQNGKKV</sequence>
<dbReference type="InterPro" id="IPR050563">
    <property type="entry name" value="4-hydroxybenzoyl-CoA_TE"/>
</dbReference>
<dbReference type="CDD" id="cd00586">
    <property type="entry name" value="4HBT"/>
    <property type="match status" value="1"/>
</dbReference>
<evidence type="ECO:0000313" key="4">
    <source>
        <dbReference type="EMBL" id="GAA0875536.1"/>
    </source>
</evidence>
<dbReference type="InterPro" id="IPR006683">
    <property type="entry name" value="Thioestr_dom"/>
</dbReference>
<reference evidence="5" key="1">
    <citation type="journal article" date="2019" name="Int. J. Syst. Evol. Microbiol.">
        <title>The Global Catalogue of Microorganisms (GCM) 10K type strain sequencing project: providing services to taxonomists for standard genome sequencing and annotation.</title>
        <authorList>
            <consortium name="The Broad Institute Genomics Platform"/>
            <consortium name="The Broad Institute Genome Sequencing Center for Infectious Disease"/>
            <person name="Wu L."/>
            <person name="Ma J."/>
        </authorList>
    </citation>
    <scope>NUCLEOTIDE SEQUENCE [LARGE SCALE GENOMIC DNA]</scope>
    <source>
        <strain evidence="5">JCM 16083</strain>
    </source>
</reference>
<comment type="caution">
    <text evidence="4">The sequence shown here is derived from an EMBL/GenBank/DDBJ whole genome shotgun (WGS) entry which is preliminary data.</text>
</comment>
<dbReference type="SUPFAM" id="SSF54637">
    <property type="entry name" value="Thioesterase/thiol ester dehydrase-isomerase"/>
    <property type="match status" value="1"/>
</dbReference>
<dbReference type="NCBIfam" id="TIGR00051">
    <property type="entry name" value="YbgC/FadM family acyl-CoA thioesterase"/>
    <property type="match status" value="1"/>
</dbReference>
<dbReference type="PANTHER" id="PTHR31793">
    <property type="entry name" value="4-HYDROXYBENZOYL-COA THIOESTERASE FAMILY MEMBER"/>
    <property type="match status" value="1"/>
</dbReference>
<dbReference type="InterPro" id="IPR029069">
    <property type="entry name" value="HotDog_dom_sf"/>
</dbReference>
<organism evidence="4 5">
    <name type="scientific">Wandonia haliotis</name>
    <dbReference type="NCBI Taxonomy" id="574963"/>
    <lineage>
        <taxon>Bacteria</taxon>
        <taxon>Pseudomonadati</taxon>
        <taxon>Bacteroidota</taxon>
        <taxon>Flavobacteriia</taxon>
        <taxon>Flavobacteriales</taxon>
        <taxon>Crocinitomicaceae</taxon>
        <taxon>Wandonia</taxon>
    </lineage>
</organism>
<feature type="domain" description="Thioesterase" evidence="3">
    <location>
        <begin position="35"/>
        <end position="118"/>
    </location>
</feature>
<evidence type="ECO:0000313" key="5">
    <source>
        <dbReference type="Proteomes" id="UP001501126"/>
    </source>
</evidence>
<keyword evidence="5" id="KW-1185">Reference proteome</keyword>
<dbReference type="PANTHER" id="PTHR31793:SF27">
    <property type="entry name" value="NOVEL THIOESTERASE SUPERFAMILY DOMAIN AND SAPOSIN A-TYPE DOMAIN CONTAINING PROTEIN (0610012H03RIK)"/>
    <property type="match status" value="1"/>
</dbReference>
<dbReference type="Proteomes" id="UP001501126">
    <property type="component" value="Unassembled WGS sequence"/>
</dbReference>
<evidence type="ECO:0000256" key="1">
    <source>
        <dbReference type="ARBA" id="ARBA00005953"/>
    </source>
</evidence>